<evidence type="ECO:0000259" key="4">
    <source>
        <dbReference type="PROSITE" id="PS50943"/>
    </source>
</evidence>
<dbReference type="AlphaFoldDB" id="A0A4U9YIX5"/>
<evidence type="ECO:0000313" key="6">
    <source>
        <dbReference type="Proteomes" id="UP000304914"/>
    </source>
</evidence>
<dbReference type="SUPFAM" id="SSF51306">
    <property type="entry name" value="LexA/Signal peptidase"/>
    <property type="match status" value="1"/>
</dbReference>
<dbReference type="Pfam" id="PF01381">
    <property type="entry name" value="HTH_3"/>
    <property type="match status" value="1"/>
</dbReference>
<dbReference type="FunFam" id="2.10.109.10:FF:000031">
    <property type="entry name" value="Phage repressor-like protein"/>
    <property type="match status" value="1"/>
</dbReference>
<dbReference type="Gene3D" id="1.10.260.40">
    <property type="entry name" value="lambda repressor-like DNA-binding domains"/>
    <property type="match status" value="1"/>
</dbReference>
<dbReference type="GO" id="GO:0003677">
    <property type="term" value="F:DNA binding"/>
    <property type="evidence" value="ECO:0007669"/>
    <property type="project" value="UniProtKB-KW"/>
</dbReference>
<dbReference type="InterPro" id="IPR010982">
    <property type="entry name" value="Lambda_DNA-bd_dom_sf"/>
</dbReference>
<dbReference type="InterPro" id="IPR001387">
    <property type="entry name" value="Cro/C1-type_HTH"/>
</dbReference>
<name>A0A4U9YIX5_9STRE</name>
<dbReference type="Pfam" id="PF00717">
    <property type="entry name" value="Peptidase_S24"/>
    <property type="match status" value="1"/>
</dbReference>
<dbReference type="PROSITE" id="PS50943">
    <property type="entry name" value="HTH_CROC1"/>
    <property type="match status" value="1"/>
</dbReference>
<dbReference type="RefSeq" id="WP_138068489.1">
    <property type="nucleotide sequence ID" value="NZ_LR594035.1"/>
</dbReference>
<dbReference type="CDD" id="cd06529">
    <property type="entry name" value="S24_LexA-like"/>
    <property type="match status" value="1"/>
</dbReference>
<reference evidence="5 6" key="1">
    <citation type="submission" date="2019-05" db="EMBL/GenBank/DDBJ databases">
        <authorList>
            <consortium name="Pathogen Informatics"/>
        </authorList>
    </citation>
    <scope>NUCLEOTIDE SEQUENCE [LARGE SCALE GENOMIC DNA]</scope>
    <source>
        <strain evidence="5 6">NCTC5385</strain>
    </source>
</reference>
<dbReference type="PANTHER" id="PTHR40661">
    <property type="match status" value="1"/>
</dbReference>
<sequence length="230" mass="26636">MFAGEQLKAIRQKEKMSQEELGHQIGVNKMTISNWEQGKNSPNQKHLTKLVDIFQVSEDYFNLYHAILVPYKQLNTYNQKKVVSFSQELLAKETKVIAIPTSKKKLYPYRVYESLSAGGGFSYFGDGNYDEVFYDEQLDYDFASWVFGDSMEPTYLNGEVVLIKQEGFDYDGAIYAVEWDGQTYIKKVYREENGLRLVSLNKKYSDKFAPFDENPRIIGKIIANFMPLEV</sequence>
<protein>
    <submittedName>
        <fullName evidence="5">Phage repressor-like protein</fullName>
    </submittedName>
</protein>
<dbReference type="InterPro" id="IPR015927">
    <property type="entry name" value="Peptidase_S24_S26A/B/C"/>
</dbReference>
<organism evidence="5 6">
    <name type="scientific">Streptococcus pseudoporcinus</name>
    <dbReference type="NCBI Taxonomy" id="361101"/>
    <lineage>
        <taxon>Bacteria</taxon>
        <taxon>Bacillati</taxon>
        <taxon>Bacillota</taxon>
        <taxon>Bacilli</taxon>
        <taxon>Lactobacillales</taxon>
        <taxon>Streptococcaceae</taxon>
        <taxon>Streptococcus</taxon>
    </lineage>
</organism>
<dbReference type="SUPFAM" id="SSF47413">
    <property type="entry name" value="lambda repressor-like DNA-binding domains"/>
    <property type="match status" value="1"/>
</dbReference>
<proteinExistence type="predicted"/>
<dbReference type="EMBL" id="LR594035">
    <property type="protein sequence ID" value="VTS25531.1"/>
    <property type="molecule type" value="Genomic_DNA"/>
</dbReference>
<keyword evidence="1" id="KW-0805">Transcription regulation</keyword>
<feature type="domain" description="HTH cro/C1-type" evidence="4">
    <location>
        <begin position="7"/>
        <end position="61"/>
    </location>
</feature>
<dbReference type="PANTHER" id="PTHR40661:SF1">
    <property type="entry name" value="HTH CRO_C1-TYPE DOMAIN-CONTAINING PROTEIN"/>
    <property type="match status" value="1"/>
</dbReference>
<keyword evidence="3" id="KW-0804">Transcription</keyword>
<evidence type="ECO:0000256" key="1">
    <source>
        <dbReference type="ARBA" id="ARBA00023015"/>
    </source>
</evidence>
<evidence type="ECO:0000256" key="2">
    <source>
        <dbReference type="ARBA" id="ARBA00023125"/>
    </source>
</evidence>
<dbReference type="InterPro" id="IPR036286">
    <property type="entry name" value="LexA/Signal_pep-like_sf"/>
</dbReference>
<accession>A0A4U9YIX5</accession>
<evidence type="ECO:0000256" key="3">
    <source>
        <dbReference type="ARBA" id="ARBA00023163"/>
    </source>
</evidence>
<dbReference type="InterPro" id="IPR039418">
    <property type="entry name" value="LexA-like"/>
</dbReference>
<dbReference type="CDD" id="cd00093">
    <property type="entry name" value="HTH_XRE"/>
    <property type="match status" value="1"/>
</dbReference>
<dbReference type="Gene3D" id="2.10.109.10">
    <property type="entry name" value="Umud Fragment, subunit A"/>
    <property type="match status" value="1"/>
</dbReference>
<evidence type="ECO:0000313" key="5">
    <source>
        <dbReference type="EMBL" id="VTS25531.1"/>
    </source>
</evidence>
<dbReference type="Proteomes" id="UP000304914">
    <property type="component" value="Chromosome"/>
</dbReference>
<dbReference type="STRING" id="873448.STRPO_0412"/>
<dbReference type="SMART" id="SM00530">
    <property type="entry name" value="HTH_XRE"/>
    <property type="match status" value="1"/>
</dbReference>
<gene>
    <name evidence="5" type="ORF">NCTC5385_01216</name>
</gene>
<keyword evidence="2" id="KW-0238">DNA-binding</keyword>